<name>A0A7I8JDV6_SPIIN</name>
<dbReference type="AlphaFoldDB" id="A0A7I8JDV6"/>
<gene>
    <name evidence="1" type="ORF">SI7747_11014720</name>
</gene>
<protein>
    <submittedName>
        <fullName evidence="1">Uncharacterized protein</fullName>
    </submittedName>
</protein>
<evidence type="ECO:0000313" key="1">
    <source>
        <dbReference type="EMBL" id="CAA2629080.1"/>
    </source>
</evidence>
<evidence type="ECO:0000313" key="2">
    <source>
        <dbReference type="Proteomes" id="UP001189122"/>
    </source>
</evidence>
<dbReference type="EMBL" id="CACRZD030000011">
    <property type="protein sequence ID" value="CAA6668326.1"/>
    <property type="molecule type" value="Genomic_DNA"/>
</dbReference>
<sequence>MRNERFFDPRTIFDLVNSGSTPCNSKVKSFILWIQGKGFNQDMFF</sequence>
<dbReference type="EMBL" id="LR743598">
    <property type="protein sequence ID" value="CAA2629080.1"/>
    <property type="molecule type" value="Genomic_DNA"/>
</dbReference>
<organism evidence="1">
    <name type="scientific">Spirodela intermedia</name>
    <name type="common">Intermediate duckweed</name>
    <dbReference type="NCBI Taxonomy" id="51605"/>
    <lineage>
        <taxon>Eukaryota</taxon>
        <taxon>Viridiplantae</taxon>
        <taxon>Streptophyta</taxon>
        <taxon>Embryophyta</taxon>
        <taxon>Tracheophyta</taxon>
        <taxon>Spermatophyta</taxon>
        <taxon>Magnoliopsida</taxon>
        <taxon>Liliopsida</taxon>
        <taxon>Araceae</taxon>
        <taxon>Lemnoideae</taxon>
        <taxon>Spirodela</taxon>
    </lineage>
</organism>
<reference evidence="1 2" key="1">
    <citation type="submission" date="2019-12" db="EMBL/GenBank/DDBJ databases">
        <authorList>
            <person name="Scholz U."/>
            <person name="Mascher M."/>
            <person name="Fiebig A."/>
        </authorList>
    </citation>
    <scope>NUCLEOTIDE SEQUENCE</scope>
</reference>
<dbReference type="Proteomes" id="UP001189122">
    <property type="component" value="Unassembled WGS sequence"/>
</dbReference>
<keyword evidence="2" id="KW-1185">Reference proteome</keyword>
<accession>A0A7I8JDV6</accession>
<proteinExistence type="predicted"/>